<keyword evidence="4" id="KW-0963">Cytoplasm</keyword>
<proteinExistence type="predicted"/>
<dbReference type="InterPro" id="IPR011990">
    <property type="entry name" value="TPR-like_helical_dom_sf"/>
</dbReference>
<evidence type="ECO:0000256" key="4">
    <source>
        <dbReference type="RuleBase" id="RU369035"/>
    </source>
</evidence>
<evidence type="ECO:0000256" key="3">
    <source>
        <dbReference type="ARBA" id="ARBA00023242"/>
    </source>
</evidence>
<evidence type="ECO:0000259" key="6">
    <source>
        <dbReference type="Pfam" id="PF05843"/>
    </source>
</evidence>
<feature type="compositionally biased region" description="Polar residues" evidence="5">
    <location>
        <begin position="128"/>
        <end position="162"/>
    </location>
</feature>
<dbReference type="SUPFAM" id="SSF48452">
    <property type="entry name" value="TPR-like"/>
    <property type="match status" value="2"/>
</dbReference>
<dbReference type="EMBL" id="ML987209">
    <property type="protein sequence ID" value="KAF2242049.1"/>
    <property type="molecule type" value="Genomic_DNA"/>
</dbReference>
<comment type="function">
    <text evidence="1 4">Component of the cleavage factor IA (CFIA) complex, which is involved in the endonucleolytic cleavage during polyadenylation-dependent pre-mRNA 3'-end formation.</text>
</comment>
<feature type="compositionally biased region" description="Basic and acidic residues" evidence="5">
    <location>
        <begin position="626"/>
        <end position="635"/>
    </location>
</feature>
<dbReference type="AlphaFoldDB" id="A0A6A6HVW8"/>
<dbReference type="OrthoDB" id="26282at2759"/>
<sequence length="1034" mass="114682">MAGIDAEMASFLEAQKQEYDPATAYSHPAEHSAPADDEEEYDPDSAFANPAHTPSDQSASMPESTSNTPPPATEGAPKPQPADAAAATTPSKQPRTKGGFVDESSEDDEDKVPVAKPTSAGSALLNASGVSESPQRSSTLTPSNTLAQQDQIPLHSSAQDQGAAQVPFLSVAPHATASTGAAAVPNGASPAPDATKPGASDHLKDASARQSKAPATPVSASLPKPRLPQDRVGILEDRIAEDPRGDIEAWLSLIEEHRRRHRHDEARAVFDRFFKVFPTAGEQWVEYVNMETQLDNFKHVEAIFQRSIMQCPYVDLWSSYINYIRRIQNLTTDQTGQARQVITQVYEFVLENIGIDVNAGKIWIDYIELLKSGPGILGGQNWQDMQKMDTMRKVYQRAVTVPTNATMELWREYDRFELSLNKATGRKYLQEKSPYYVNARSAINLLGNLTKDVNRTTLPKLPPAQGFEGFQEYMDQVKAWKKWIEYEKSDPLEIKLDDKALYNKRVLYLYKNALMALRFWPELWYEAAEWCYQNGMQKEGDELLNNGLEANPESCLLAFKKAHQVELSTGWEDGEAGVIKKGKAVRESLDKVLDALYDLTNKVKNREEQAIARAKEAFAAQQAAEEAARAKSEKGSDDDDEDEARAAAKRQQEKQEALDAQLQGISKAATAEIHTLKKTLSYAWIALMQALRRVQGRGAPNAIIPGFRGIFSEARKKGKLLSDLYVASALIEHRCYQDPAASRIFERGMRLFPDDENFALQYIKHLVELNDLTNARAVFETIVSRLTQKPETIHRAKPLFVYFHNYESQFGDLAQITRLERRMAMLFPDGHQLQRFTSRFSSATFDPTTVLPVVSPRTQMRPAMPGNVMPTVEVSAQMKEERIASPALLNSPRLGYLLPATNSPKRPLEDDGELNQPRKLVRGESPLKGAAGRRLDAARRNQGISGGNTPRATGPAPLPWGVNFMLDIIPSAKYYNEMRFNPEKVVSFLRSLTLPLPEKLQPAPAPPASAPPSGNIGAQLQNIQARYGGGGGWS</sequence>
<feature type="compositionally biased region" description="Polar residues" evidence="5">
    <location>
        <begin position="52"/>
        <end position="67"/>
    </location>
</feature>
<evidence type="ECO:0000313" key="7">
    <source>
        <dbReference type="EMBL" id="KAF2242049.1"/>
    </source>
</evidence>
<dbReference type="RefSeq" id="XP_033677053.1">
    <property type="nucleotide sequence ID" value="XM_033826213.1"/>
</dbReference>
<feature type="region of interest" description="Disordered" evidence="5">
    <location>
        <begin position="1"/>
        <end position="166"/>
    </location>
</feature>
<dbReference type="SMART" id="SM00386">
    <property type="entry name" value="HAT"/>
    <property type="match status" value="6"/>
</dbReference>
<dbReference type="InterPro" id="IPR045243">
    <property type="entry name" value="Rna14-like"/>
</dbReference>
<feature type="compositionally biased region" description="Low complexity" evidence="5">
    <location>
        <begin position="81"/>
        <end position="90"/>
    </location>
</feature>
<keyword evidence="8" id="KW-1185">Reference proteome</keyword>
<dbReference type="GO" id="GO:0005634">
    <property type="term" value="C:nucleus"/>
    <property type="evidence" value="ECO:0007669"/>
    <property type="project" value="UniProtKB-SubCell"/>
</dbReference>
<feature type="region of interest" description="Disordered" evidence="5">
    <location>
        <begin position="622"/>
        <end position="655"/>
    </location>
</feature>
<reference evidence="7" key="1">
    <citation type="journal article" date="2020" name="Stud. Mycol.">
        <title>101 Dothideomycetes genomes: a test case for predicting lifestyles and emergence of pathogens.</title>
        <authorList>
            <person name="Haridas S."/>
            <person name="Albert R."/>
            <person name="Binder M."/>
            <person name="Bloem J."/>
            <person name="Labutti K."/>
            <person name="Salamov A."/>
            <person name="Andreopoulos B."/>
            <person name="Baker S."/>
            <person name="Barry K."/>
            <person name="Bills G."/>
            <person name="Bluhm B."/>
            <person name="Cannon C."/>
            <person name="Castanera R."/>
            <person name="Culley D."/>
            <person name="Daum C."/>
            <person name="Ezra D."/>
            <person name="Gonzalez J."/>
            <person name="Henrissat B."/>
            <person name="Kuo A."/>
            <person name="Liang C."/>
            <person name="Lipzen A."/>
            <person name="Lutzoni F."/>
            <person name="Magnuson J."/>
            <person name="Mondo S."/>
            <person name="Nolan M."/>
            <person name="Ohm R."/>
            <person name="Pangilinan J."/>
            <person name="Park H.-J."/>
            <person name="Ramirez L."/>
            <person name="Alfaro M."/>
            <person name="Sun H."/>
            <person name="Tritt A."/>
            <person name="Yoshinaga Y."/>
            <person name="Zwiers L.-H."/>
            <person name="Turgeon B."/>
            <person name="Goodwin S."/>
            <person name="Spatafora J."/>
            <person name="Crous P."/>
            <person name="Grigoriev I."/>
        </authorList>
    </citation>
    <scope>NUCLEOTIDE SEQUENCE</scope>
    <source>
        <strain evidence="7">CBS 122368</strain>
    </source>
</reference>
<comment type="subcellular location">
    <subcellularLocation>
        <location evidence="4">Nucleus</location>
    </subcellularLocation>
    <subcellularLocation>
        <location evidence="4">Cytoplasm</location>
    </subcellularLocation>
    <text evidence="4">Nucleus and/or cytoplasm.</text>
</comment>
<dbReference type="Gene3D" id="1.25.40.10">
    <property type="entry name" value="Tetratricopeptide repeat domain"/>
    <property type="match status" value="1"/>
</dbReference>
<feature type="region of interest" description="Disordered" evidence="5">
    <location>
        <begin position="180"/>
        <end position="229"/>
    </location>
</feature>
<feature type="domain" description="Suppressor of forked" evidence="6">
    <location>
        <begin position="230"/>
        <end position="849"/>
    </location>
</feature>
<dbReference type="Gene3D" id="1.25.40.1040">
    <property type="match status" value="1"/>
</dbReference>
<dbReference type="GO" id="GO:0003729">
    <property type="term" value="F:mRNA binding"/>
    <property type="evidence" value="ECO:0007669"/>
    <property type="project" value="TreeGrafter"/>
</dbReference>
<feature type="compositionally biased region" description="Basic and acidic residues" evidence="5">
    <location>
        <begin position="644"/>
        <end position="655"/>
    </location>
</feature>
<protein>
    <recommendedName>
        <fullName evidence="4">mRNA 3'-end-processing protein RNA14</fullName>
    </recommendedName>
</protein>
<dbReference type="Pfam" id="PF05843">
    <property type="entry name" value="Suf"/>
    <property type="match status" value="1"/>
</dbReference>
<dbReference type="PANTHER" id="PTHR19980:SF0">
    <property type="entry name" value="CLEAVAGE STIMULATION FACTOR SUBUNIT 3"/>
    <property type="match status" value="1"/>
</dbReference>
<accession>A0A6A6HVW8</accession>
<dbReference type="GO" id="GO:0005737">
    <property type="term" value="C:cytoplasm"/>
    <property type="evidence" value="ECO:0007669"/>
    <property type="project" value="UniProtKB-SubCell"/>
</dbReference>
<keyword evidence="2" id="KW-0677">Repeat</keyword>
<dbReference type="Proteomes" id="UP000800094">
    <property type="component" value="Unassembled WGS sequence"/>
</dbReference>
<dbReference type="InterPro" id="IPR008847">
    <property type="entry name" value="Suf"/>
</dbReference>
<organism evidence="7 8">
    <name type="scientific">Trematosphaeria pertusa</name>
    <dbReference type="NCBI Taxonomy" id="390896"/>
    <lineage>
        <taxon>Eukaryota</taxon>
        <taxon>Fungi</taxon>
        <taxon>Dikarya</taxon>
        <taxon>Ascomycota</taxon>
        <taxon>Pezizomycotina</taxon>
        <taxon>Dothideomycetes</taxon>
        <taxon>Pleosporomycetidae</taxon>
        <taxon>Pleosporales</taxon>
        <taxon>Massarineae</taxon>
        <taxon>Trematosphaeriaceae</taxon>
        <taxon>Trematosphaeria</taxon>
    </lineage>
</organism>
<name>A0A6A6HVW8_9PLEO</name>
<dbReference type="GeneID" id="54579543"/>
<evidence type="ECO:0000256" key="2">
    <source>
        <dbReference type="ARBA" id="ARBA00022737"/>
    </source>
</evidence>
<dbReference type="PANTHER" id="PTHR19980">
    <property type="entry name" value="RNA CLEAVAGE STIMULATION FACTOR"/>
    <property type="match status" value="1"/>
</dbReference>
<dbReference type="InterPro" id="IPR003107">
    <property type="entry name" value="HAT"/>
</dbReference>
<feature type="region of interest" description="Disordered" evidence="5">
    <location>
        <begin position="901"/>
        <end position="956"/>
    </location>
</feature>
<keyword evidence="3 4" id="KW-0539">Nucleus</keyword>
<dbReference type="GO" id="GO:0180010">
    <property type="term" value="P:co-transcriptional mRNA 3'-end processing, cleavage and polyadenylation pathway"/>
    <property type="evidence" value="ECO:0007669"/>
    <property type="project" value="UniProtKB-UniRule"/>
</dbReference>
<gene>
    <name evidence="7" type="ORF">BU26DRAFT_495318</name>
</gene>
<evidence type="ECO:0000313" key="8">
    <source>
        <dbReference type="Proteomes" id="UP000800094"/>
    </source>
</evidence>
<evidence type="ECO:0000256" key="5">
    <source>
        <dbReference type="SAM" id="MobiDB-lite"/>
    </source>
</evidence>
<evidence type="ECO:0000256" key="1">
    <source>
        <dbReference type="ARBA" id="ARBA00002863"/>
    </source>
</evidence>
<keyword evidence="4" id="KW-0507">mRNA processing</keyword>